<dbReference type="EMBL" id="JAWDIP010000004">
    <property type="protein sequence ID" value="MDY0395870.1"/>
    <property type="molecule type" value="Genomic_DNA"/>
</dbReference>
<evidence type="ECO:0000313" key="3">
    <source>
        <dbReference type="EMBL" id="MDY0395870.1"/>
    </source>
</evidence>
<accession>A0ABU5C955</accession>
<keyword evidence="1 3" id="KW-0378">Hydrolase</keyword>
<dbReference type="EC" id="3.1.1.103" evidence="3"/>
<evidence type="ECO:0000313" key="4">
    <source>
        <dbReference type="Proteomes" id="UP001281447"/>
    </source>
</evidence>
<sequence length="444" mass="49524">MLRKTMPAMFIFVFMLSYIVLDAGTISAAHELPQVDPAAVHMLDKPLEDLDTEVERAIGEDVMPGAVVAIAKDGKIVKQQAYGYAARYIDSDFSEMENPVQMQTDTIFDIASMSKLFTATAIMQLWDQGAFDLNEPVAQYIPEFAKNGKGDITIKQLLTHTSGLRPGPSKSLYEVEGDREDRLKFAMEDAPQTDPDTDYIYSDINFMTLGVLIERISGQREDVFVREHITEPLEMRDTMYQPPAGLKDRIAATEYQPWTNRGLVWGSVHDENAWALDGVAGHAGVFSTAADLSVFAEMILHNGSYQGIQVLSKKAIKLIQTNWNGDFPGQDHGLGWELNQDWYMDALADENAMGHTGYTGTSIVINPNNQAVTILLTNRVHPTRETVSTNSIRKKVSEKAAHAIYGWSAKGFATFCCKIASRWRIREQYGLTRFGDTFDSSEPI</sequence>
<organism evidence="3 4">
    <name type="scientific">Tigheibacillus halophilus</name>
    <dbReference type="NCBI Taxonomy" id="361280"/>
    <lineage>
        <taxon>Bacteria</taxon>
        <taxon>Bacillati</taxon>
        <taxon>Bacillota</taxon>
        <taxon>Bacilli</taxon>
        <taxon>Bacillales</taxon>
        <taxon>Bacillaceae</taxon>
        <taxon>Tigheibacillus</taxon>
    </lineage>
</organism>
<protein>
    <submittedName>
        <fullName evidence="3">Serine hydrolase domain-containing protein</fullName>
        <ecNumber evidence="3">3.1.1.103</ecNumber>
    </submittedName>
</protein>
<feature type="domain" description="Beta-lactamase-related" evidence="2">
    <location>
        <begin position="54"/>
        <end position="389"/>
    </location>
</feature>
<dbReference type="PANTHER" id="PTHR43283">
    <property type="entry name" value="BETA-LACTAMASE-RELATED"/>
    <property type="match status" value="1"/>
</dbReference>
<dbReference type="InterPro" id="IPR050789">
    <property type="entry name" value="Diverse_Enzym_Activities"/>
</dbReference>
<keyword evidence="4" id="KW-1185">Reference proteome</keyword>
<gene>
    <name evidence="3" type="ORF">RWE15_17640</name>
</gene>
<reference evidence="3 4" key="1">
    <citation type="submission" date="2023-10" db="EMBL/GenBank/DDBJ databases">
        <title>Virgibacillus halophilus 5B73C genome.</title>
        <authorList>
            <person name="Miliotis G."/>
            <person name="Sengupta P."/>
            <person name="Hameed A."/>
            <person name="Chuvochina M."/>
            <person name="Mcdonagh F."/>
            <person name="Simpson A.C."/>
            <person name="Singh N.K."/>
            <person name="Rekha P.D."/>
            <person name="Raman K."/>
            <person name="Hugenholtz P."/>
            <person name="Venkateswaran K."/>
        </authorList>
    </citation>
    <scope>NUCLEOTIDE SEQUENCE [LARGE SCALE GENOMIC DNA]</scope>
    <source>
        <strain evidence="3 4">5B73C</strain>
    </source>
</reference>
<proteinExistence type="predicted"/>
<evidence type="ECO:0000259" key="2">
    <source>
        <dbReference type="Pfam" id="PF00144"/>
    </source>
</evidence>
<name>A0ABU5C955_9BACI</name>
<dbReference type="Proteomes" id="UP001281447">
    <property type="component" value="Unassembled WGS sequence"/>
</dbReference>
<dbReference type="Gene3D" id="3.40.710.10">
    <property type="entry name" value="DD-peptidase/beta-lactamase superfamily"/>
    <property type="match status" value="1"/>
</dbReference>
<comment type="caution">
    <text evidence="3">The sequence shown here is derived from an EMBL/GenBank/DDBJ whole genome shotgun (WGS) entry which is preliminary data.</text>
</comment>
<dbReference type="InterPro" id="IPR012338">
    <property type="entry name" value="Beta-lactam/transpept-like"/>
</dbReference>
<dbReference type="PANTHER" id="PTHR43283:SF11">
    <property type="entry name" value="BETA-LACTAMASE-RELATED DOMAIN-CONTAINING PROTEIN"/>
    <property type="match status" value="1"/>
</dbReference>
<dbReference type="GO" id="GO:0016787">
    <property type="term" value="F:hydrolase activity"/>
    <property type="evidence" value="ECO:0007669"/>
    <property type="project" value="UniProtKB-KW"/>
</dbReference>
<dbReference type="Pfam" id="PF00144">
    <property type="entry name" value="Beta-lactamase"/>
    <property type="match status" value="1"/>
</dbReference>
<dbReference type="InterPro" id="IPR001466">
    <property type="entry name" value="Beta-lactam-related"/>
</dbReference>
<dbReference type="SUPFAM" id="SSF56601">
    <property type="entry name" value="beta-lactamase/transpeptidase-like"/>
    <property type="match status" value="1"/>
</dbReference>
<evidence type="ECO:0000256" key="1">
    <source>
        <dbReference type="ARBA" id="ARBA00022801"/>
    </source>
</evidence>